<dbReference type="InterPro" id="IPR011032">
    <property type="entry name" value="GroES-like_sf"/>
</dbReference>
<dbReference type="PANTHER" id="PTHR45033:SF2">
    <property type="entry name" value="ZINC-TYPE ALCOHOL DEHYDROGENASE-LIKE PROTEIN C1773.06C"/>
    <property type="match status" value="1"/>
</dbReference>
<name>A0ABV0ANZ5_9ACTN</name>
<feature type="region of interest" description="Disordered" evidence="1">
    <location>
        <begin position="130"/>
        <end position="157"/>
    </location>
</feature>
<evidence type="ECO:0000259" key="2">
    <source>
        <dbReference type="Pfam" id="PF08240"/>
    </source>
</evidence>
<gene>
    <name evidence="3" type="ORF">AAH991_14370</name>
</gene>
<evidence type="ECO:0000313" key="4">
    <source>
        <dbReference type="Proteomes" id="UP001447516"/>
    </source>
</evidence>
<comment type="caution">
    <text evidence="3">The sequence shown here is derived from an EMBL/GenBank/DDBJ whole genome shotgun (WGS) entry which is preliminary data.</text>
</comment>
<reference evidence="3 4" key="1">
    <citation type="submission" date="2024-05" db="EMBL/GenBank/DDBJ databases">
        <title>Microbispora sp.ZYX-F-249.</title>
        <authorList>
            <person name="Xie H."/>
        </authorList>
    </citation>
    <scope>NUCLEOTIDE SEQUENCE [LARGE SCALE GENOMIC DNA]</scope>
    <source>
        <strain evidence="3 4">ZYX-F-249</strain>
    </source>
</reference>
<keyword evidence="4" id="KW-1185">Reference proteome</keyword>
<dbReference type="Gene3D" id="3.90.180.10">
    <property type="entry name" value="Medium-chain alcohol dehydrogenases, catalytic domain"/>
    <property type="match status" value="1"/>
</dbReference>
<dbReference type="PANTHER" id="PTHR45033">
    <property type="match status" value="1"/>
</dbReference>
<organism evidence="3 4">
    <name type="scientific">Microbispora maris</name>
    <dbReference type="NCBI Taxonomy" id="3144104"/>
    <lineage>
        <taxon>Bacteria</taxon>
        <taxon>Bacillati</taxon>
        <taxon>Actinomycetota</taxon>
        <taxon>Actinomycetes</taxon>
        <taxon>Streptosporangiales</taxon>
        <taxon>Streptosporangiaceae</taxon>
        <taxon>Microbispora</taxon>
    </lineage>
</organism>
<sequence>MTAALPSSVRSYHVNSGDGIDGLSLRTHQPRMPGVGEVAVVVHAASLSFRDLLVLRGRYVLPVKPDVIPVSDGAGQVVAVGPGVRRVRPGDRVTATLFPQWLDGPLQPSSLPQLGGSLDGMLTELAVMPEQARPTERDHRRAPASARHRPSVPVRGSGRRVPLLRIGQPVRKGRHRNAITGFSRFLGTDCFLRSGHGGGRETSR</sequence>
<protein>
    <submittedName>
        <fullName evidence="3">Alcohol dehydrogenase catalytic domain-containing protein</fullName>
    </submittedName>
</protein>
<dbReference type="SUPFAM" id="SSF50129">
    <property type="entry name" value="GroES-like"/>
    <property type="match status" value="1"/>
</dbReference>
<dbReference type="Proteomes" id="UP001447516">
    <property type="component" value="Unassembled WGS sequence"/>
</dbReference>
<dbReference type="Pfam" id="PF08240">
    <property type="entry name" value="ADH_N"/>
    <property type="match status" value="1"/>
</dbReference>
<accession>A0ABV0ANZ5</accession>
<dbReference type="EMBL" id="JBDJAW010000010">
    <property type="protein sequence ID" value="MEN3536298.1"/>
    <property type="molecule type" value="Genomic_DNA"/>
</dbReference>
<feature type="domain" description="Alcohol dehydrogenase-like N-terminal" evidence="2">
    <location>
        <begin position="36"/>
        <end position="131"/>
    </location>
</feature>
<evidence type="ECO:0000256" key="1">
    <source>
        <dbReference type="SAM" id="MobiDB-lite"/>
    </source>
</evidence>
<proteinExistence type="predicted"/>
<evidence type="ECO:0000313" key="3">
    <source>
        <dbReference type="EMBL" id="MEN3536298.1"/>
    </source>
</evidence>
<dbReference type="InterPro" id="IPR013154">
    <property type="entry name" value="ADH-like_N"/>
</dbReference>
<dbReference type="RefSeq" id="WP_346226292.1">
    <property type="nucleotide sequence ID" value="NZ_JBDJAW010000010.1"/>
</dbReference>
<dbReference type="InterPro" id="IPR052711">
    <property type="entry name" value="Zinc_ADH-like"/>
</dbReference>